<dbReference type="InterPro" id="IPR036047">
    <property type="entry name" value="F-box-like_dom_sf"/>
</dbReference>
<reference evidence="4" key="2">
    <citation type="submission" date="2013-12" db="EMBL/GenBank/DDBJ databases">
        <title>Evolution of pathogenesis and genome organization in the Tremellales.</title>
        <authorList>
            <person name="Cuomo C."/>
            <person name="Litvintseva A."/>
            <person name="Heitman J."/>
            <person name="Chen Y."/>
            <person name="Sun S."/>
            <person name="Springer D."/>
            <person name="Dromer F."/>
            <person name="Young S."/>
            <person name="Zeng Q."/>
            <person name="Chapman S."/>
            <person name="Gujja S."/>
            <person name="Saif S."/>
            <person name="Birren B."/>
        </authorList>
    </citation>
    <scope>NUCLEOTIDE SEQUENCE [LARGE SCALE GENOMIC DNA]</scope>
    <source>
        <strain evidence="4">CBS 10435</strain>
    </source>
</reference>
<keyword evidence="4" id="KW-1185">Reference proteome</keyword>
<feature type="region of interest" description="Disordered" evidence="1">
    <location>
        <begin position="35"/>
        <end position="72"/>
    </location>
</feature>
<dbReference type="OrthoDB" id="2565023at2759"/>
<dbReference type="InterPro" id="IPR001810">
    <property type="entry name" value="F-box_dom"/>
</dbReference>
<reference evidence="3 4" key="1">
    <citation type="submission" date="2013-07" db="EMBL/GenBank/DDBJ databases">
        <title>The Genome Sequence of Kwoniella mangroviensis CBS10435.</title>
        <authorList>
            <consortium name="The Broad Institute Genome Sequencing Platform"/>
            <person name="Cuomo C."/>
            <person name="Litvintseva A."/>
            <person name="Chen Y."/>
            <person name="Heitman J."/>
            <person name="Sun S."/>
            <person name="Springer D."/>
            <person name="Dromer F."/>
            <person name="Young S.K."/>
            <person name="Zeng Q."/>
            <person name="Gargeya S."/>
            <person name="Fitzgerald M."/>
            <person name="Abouelleil A."/>
            <person name="Alvarado L."/>
            <person name="Berlin A.M."/>
            <person name="Chapman S.B."/>
            <person name="Dewar J."/>
            <person name="Goldberg J."/>
            <person name="Griggs A."/>
            <person name="Gujja S."/>
            <person name="Hansen M."/>
            <person name="Howarth C."/>
            <person name="Imamovic A."/>
            <person name="Larimer J."/>
            <person name="McCowan C."/>
            <person name="Murphy C."/>
            <person name="Pearson M."/>
            <person name="Priest M."/>
            <person name="Roberts A."/>
            <person name="Saif S."/>
            <person name="Shea T."/>
            <person name="Sykes S."/>
            <person name="Wortman J."/>
            <person name="Nusbaum C."/>
            <person name="Birren B."/>
        </authorList>
    </citation>
    <scope>NUCLEOTIDE SEQUENCE [LARGE SCALE GENOMIC DNA]</scope>
    <source>
        <strain evidence="3 4">CBS 10435</strain>
    </source>
</reference>
<dbReference type="Pfam" id="PF12937">
    <property type="entry name" value="F-box-like"/>
    <property type="match status" value="1"/>
</dbReference>
<organism evidence="3 4">
    <name type="scientific">Kwoniella mangroviensis CBS 10435</name>
    <dbReference type="NCBI Taxonomy" id="1331196"/>
    <lineage>
        <taxon>Eukaryota</taxon>
        <taxon>Fungi</taxon>
        <taxon>Dikarya</taxon>
        <taxon>Basidiomycota</taxon>
        <taxon>Agaricomycotina</taxon>
        <taxon>Tremellomycetes</taxon>
        <taxon>Tremellales</taxon>
        <taxon>Cryptococcaceae</taxon>
        <taxon>Kwoniella</taxon>
    </lineage>
</organism>
<feature type="domain" description="F-box" evidence="2">
    <location>
        <begin position="75"/>
        <end position="116"/>
    </location>
</feature>
<dbReference type="AlphaFoldDB" id="A0A1B9ITE9"/>
<evidence type="ECO:0000256" key="1">
    <source>
        <dbReference type="SAM" id="MobiDB-lite"/>
    </source>
</evidence>
<dbReference type="EMBL" id="KI669461">
    <property type="protein sequence ID" value="OCF58811.1"/>
    <property type="molecule type" value="Genomic_DNA"/>
</dbReference>
<dbReference type="Gene3D" id="1.20.1280.50">
    <property type="match status" value="1"/>
</dbReference>
<evidence type="ECO:0000313" key="4">
    <source>
        <dbReference type="Proteomes" id="UP000092583"/>
    </source>
</evidence>
<dbReference type="SMART" id="SM00256">
    <property type="entry name" value="FBOX"/>
    <property type="match status" value="1"/>
</dbReference>
<accession>A0A1B9ITE9</accession>
<feature type="compositionally biased region" description="Low complexity" evidence="1">
    <location>
        <begin position="56"/>
        <end position="68"/>
    </location>
</feature>
<sequence>MARSVSLLFPLSVCRVNTASSRHVELSWFQQTRTKPKSKSKSSSSRTFKRTDQITSSSTQSAGPSSHSQAQPTSLPNEIILQIFTCLSTDQASLLSCSRVSKTFHKLSSPLLWHHLRLSPFFAEPRLVSANGVYLYRKIEDPQKAHCGSIGTGKKDLKPLLKHVEKFYLESHTPEWCLHGYNTSLKLPNLQILELDMLSMLRDIPCLELEPVTAPIPLTLKDLERLTWIFHPPPTLDRGEKVMYKLDAPHRPDLYNAIQIIHLIMQLKNVQSVKLVNPGILATLIEENSGATEGQLHWESKDYILGKFGAEMRKMGWTEGKIGEWKDKIEFLTFEDWEEEQGWVGRFEDGEVEGWKEAMRG</sequence>
<dbReference type="CDD" id="cd09917">
    <property type="entry name" value="F-box_SF"/>
    <property type="match status" value="1"/>
</dbReference>
<proteinExistence type="predicted"/>
<protein>
    <recommendedName>
        <fullName evidence="2">F-box domain-containing protein</fullName>
    </recommendedName>
</protein>
<gene>
    <name evidence="3" type="ORF">L486_03301</name>
</gene>
<evidence type="ECO:0000313" key="3">
    <source>
        <dbReference type="EMBL" id="OCF58811.1"/>
    </source>
</evidence>
<name>A0A1B9ITE9_9TREE</name>
<dbReference type="Proteomes" id="UP000092583">
    <property type="component" value="Unassembled WGS sequence"/>
</dbReference>
<evidence type="ECO:0000259" key="2">
    <source>
        <dbReference type="SMART" id="SM00256"/>
    </source>
</evidence>
<dbReference type="SUPFAM" id="SSF81383">
    <property type="entry name" value="F-box domain"/>
    <property type="match status" value="1"/>
</dbReference>